<organism evidence="1 2">
    <name type="scientific">Neophaeococcomyces mojaviensis</name>
    <dbReference type="NCBI Taxonomy" id="3383035"/>
    <lineage>
        <taxon>Eukaryota</taxon>
        <taxon>Fungi</taxon>
        <taxon>Dikarya</taxon>
        <taxon>Ascomycota</taxon>
        <taxon>Pezizomycotina</taxon>
        <taxon>Eurotiomycetes</taxon>
        <taxon>Chaetothyriomycetidae</taxon>
        <taxon>Chaetothyriales</taxon>
        <taxon>Chaetothyriales incertae sedis</taxon>
        <taxon>Neophaeococcomyces</taxon>
    </lineage>
</organism>
<evidence type="ECO:0000313" key="2">
    <source>
        <dbReference type="Proteomes" id="UP001172386"/>
    </source>
</evidence>
<dbReference type="EMBL" id="JAPDRQ010000178">
    <property type="protein sequence ID" value="KAJ9652896.1"/>
    <property type="molecule type" value="Genomic_DNA"/>
</dbReference>
<gene>
    <name evidence="1" type="ORF">H2198_007898</name>
</gene>
<keyword evidence="2" id="KW-1185">Reference proteome</keyword>
<accession>A0ACC2ZYS5</accession>
<evidence type="ECO:0000313" key="1">
    <source>
        <dbReference type="EMBL" id="KAJ9652896.1"/>
    </source>
</evidence>
<sequence length="298" mass="33120">MCDFSKYGIPSAEWLRVEATLPVVRDQSLDDWKTITNAGREVMARNAMESLSDKVQVHDYSIPTHDGYMLEVRSYRPTSIETNEVLPIYVHFHGGGFLFGTLSSEDASCSRIAINVGVVVVNVNYRHTPEYTYPTAWNDSEDALVWIWNNSILFNGDRDRLVIGGISAGAWLTAALAQTISRSGLNVQPPLRVLGQVLMIPCLVFTACYESQIRQIKDPSVSSYVQCAEAPILNSRRKKLFNDLLKVENPSAEDKRLNPGNVTPEEARELPPTTLGIAGYDPLRDEGILYGKLLAENG</sequence>
<reference evidence="1" key="1">
    <citation type="submission" date="2022-10" db="EMBL/GenBank/DDBJ databases">
        <title>Culturing micro-colonial fungi from biological soil crusts in the Mojave desert and describing Neophaeococcomyces mojavensis, and introducing the new genera and species Taxawa tesnikishii.</title>
        <authorList>
            <person name="Kurbessoian T."/>
            <person name="Stajich J.E."/>
        </authorList>
    </citation>
    <scope>NUCLEOTIDE SEQUENCE</scope>
    <source>
        <strain evidence="1">JES_112</strain>
    </source>
</reference>
<name>A0ACC2ZYS5_9EURO</name>
<protein>
    <submittedName>
        <fullName evidence="1">Uncharacterized protein</fullName>
    </submittedName>
</protein>
<comment type="caution">
    <text evidence="1">The sequence shown here is derived from an EMBL/GenBank/DDBJ whole genome shotgun (WGS) entry which is preliminary data.</text>
</comment>
<dbReference type="Proteomes" id="UP001172386">
    <property type="component" value="Unassembled WGS sequence"/>
</dbReference>
<proteinExistence type="predicted"/>